<evidence type="ECO:0000313" key="2">
    <source>
        <dbReference type="EMBL" id="PTQ56088.1"/>
    </source>
</evidence>
<name>A0A2R6Y076_9BACL</name>
<keyword evidence="1" id="KW-1133">Transmembrane helix</keyword>
<accession>A0A2R6Y076</accession>
<sequence>MAERIEEVFLLLGVVVFRMLQSILVMLFTFLVVALALLLVFAAAKLVCALFLPGWAPFAL</sequence>
<evidence type="ECO:0000256" key="1">
    <source>
        <dbReference type="SAM" id="Phobius"/>
    </source>
</evidence>
<feature type="transmembrane region" description="Helical" evidence="1">
    <location>
        <begin position="7"/>
        <end position="28"/>
    </location>
</feature>
<feature type="transmembrane region" description="Helical" evidence="1">
    <location>
        <begin position="34"/>
        <end position="56"/>
    </location>
</feature>
<dbReference type="Proteomes" id="UP000244338">
    <property type="component" value="Unassembled WGS sequence"/>
</dbReference>
<dbReference type="AlphaFoldDB" id="A0A2R6Y076"/>
<keyword evidence="1" id="KW-0472">Membrane</keyword>
<gene>
    <name evidence="2" type="ORF">BSOLF_0830</name>
</gene>
<reference evidence="3" key="1">
    <citation type="journal article" date="2018" name="Sci. Rep.">
        <title>Lignite coal burning seam in the remote Altai Mountains harbors a hydrogen-driven thermophilic microbial community.</title>
        <authorList>
            <person name="Kadnikov V.V."/>
            <person name="Mardanov A.V."/>
            <person name="Ivasenko D.A."/>
            <person name="Antsiferov D.V."/>
            <person name="Beletsky A.V."/>
            <person name="Karnachuk O.V."/>
            <person name="Ravin N.V."/>
        </authorList>
    </citation>
    <scope>NUCLEOTIDE SEQUENCE [LARGE SCALE GENOMIC DNA]</scope>
</reference>
<keyword evidence="1" id="KW-0812">Transmembrane</keyword>
<organism evidence="2 3">
    <name type="scientific">Candidatus Carbonibacillus altaicus</name>
    <dbReference type="NCBI Taxonomy" id="2163959"/>
    <lineage>
        <taxon>Bacteria</taxon>
        <taxon>Bacillati</taxon>
        <taxon>Bacillota</taxon>
        <taxon>Bacilli</taxon>
        <taxon>Bacillales</taxon>
        <taxon>Candidatus Carbonibacillus</taxon>
    </lineage>
</organism>
<proteinExistence type="predicted"/>
<evidence type="ECO:0000313" key="3">
    <source>
        <dbReference type="Proteomes" id="UP000244338"/>
    </source>
</evidence>
<protein>
    <submittedName>
        <fullName evidence="2">Uncharacterized protein</fullName>
    </submittedName>
</protein>
<comment type="caution">
    <text evidence="2">The sequence shown here is derived from an EMBL/GenBank/DDBJ whole genome shotgun (WGS) entry which is preliminary data.</text>
</comment>
<dbReference type="EMBL" id="PEBX01000046">
    <property type="protein sequence ID" value="PTQ56088.1"/>
    <property type="molecule type" value="Genomic_DNA"/>
</dbReference>